<dbReference type="EMBL" id="QGKL01000029">
    <property type="protein sequence ID" value="PWQ96234.1"/>
    <property type="molecule type" value="Genomic_DNA"/>
</dbReference>
<gene>
    <name evidence="1" type="ORF">DKT75_09580</name>
</gene>
<protein>
    <recommendedName>
        <fullName evidence="3">DUF4276 domain-containing protein</fullName>
    </recommendedName>
</protein>
<keyword evidence="2" id="KW-1185">Reference proteome</keyword>
<reference evidence="1 2" key="1">
    <citation type="submission" date="2018-05" db="EMBL/GenBank/DDBJ databases">
        <title>Leucothrix arctica sp. nov., isolated from Arctic seawater.</title>
        <authorList>
            <person name="Choi A."/>
            <person name="Baek K."/>
        </authorList>
    </citation>
    <scope>NUCLEOTIDE SEQUENCE [LARGE SCALE GENOMIC DNA]</scope>
    <source>
        <strain evidence="1 2">IMCC9719</strain>
    </source>
</reference>
<dbReference type="OrthoDB" id="7060211at2"/>
<dbReference type="RefSeq" id="WP_109823206.1">
    <property type="nucleotide sequence ID" value="NZ_QGKL01000029.1"/>
</dbReference>
<sequence length="233" mass="27045">MKSYFLFEGSSSEPQVYPYWLSVLLPNIDQYTSDTYENFKNCDSGFFFISGEGYPQVLQRIENSVKDIQDIGDIDYFFVVIDCDESNTTTRENEILSTISDYLLPDRTRVIPIVQNRCFESMLLGNQRIIPRQSTQPPLSHYINYYDTSSHDPELMGNFNDSFTHAQFHAVYLKKATVAKRIRYAKNNCVGVMNEPYLNSLILRFKEHGHIDSFGRFISAVNSMREKLDLPHI</sequence>
<comment type="caution">
    <text evidence="1">The sequence shown here is derived from an EMBL/GenBank/DDBJ whole genome shotgun (WGS) entry which is preliminary data.</text>
</comment>
<dbReference type="Proteomes" id="UP000245506">
    <property type="component" value="Unassembled WGS sequence"/>
</dbReference>
<accession>A0A317CC77</accession>
<evidence type="ECO:0000313" key="2">
    <source>
        <dbReference type="Proteomes" id="UP000245506"/>
    </source>
</evidence>
<proteinExistence type="predicted"/>
<evidence type="ECO:0000313" key="1">
    <source>
        <dbReference type="EMBL" id="PWQ96234.1"/>
    </source>
</evidence>
<organism evidence="1 2">
    <name type="scientific">Leucothrix arctica</name>
    <dbReference type="NCBI Taxonomy" id="1481894"/>
    <lineage>
        <taxon>Bacteria</taxon>
        <taxon>Pseudomonadati</taxon>
        <taxon>Pseudomonadota</taxon>
        <taxon>Gammaproteobacteria</taxon>
        <taxon>Thiotrichales</taxon>
        <taxon>Thiotrichaceae</taxon>
        <taxon>Leucothrix</taxon>
    </lineage>
</organism>
<name>A0A317CC77_9GAMM</name>
<evidence type="ECO:0008006" key="3">
    <source>
        <dbReference type="Google" id="ProtNLM"/>
    </source>
</evidence>
<dbReference type="AlphaFoldDB" id="A0A317CC77"/>